<gene>
    <name evidence="3" type="ORF">DVW87_08525</name>
</gene>
<dbReference type="PANTHER" id="PTHR23028">
    <property type="entry name" value="ACETYLTRANSFERASE"/>
    <property type="match status" value="1"/>
</dbReference>
<sequence length="218" mass="23902">MTSAARKPPRDPIYGLDFVRFIAALLVVLYHLGFSHYDELVGAGVGPVPLPAWWQQTWFGWIGVQIFFVISGLVIAYSLEGATRKSFIQSRIARLWPAMLICATLAAAVQIGVNDAPVGRTAYLWLKGVLFAPFGPWIAGQIWTLPIEIVFYALMCVVAVGHPSRLVPLAWALALCSAGYWLAVAFGGFVDTHGRLTQLVPLQHGCYFALGMAISWCH</sequence>
<keyword evidence="1" id="KW-1133">Transmembrane helix</keyword>
<dbReference type="GO" id="GO:0000271">
    <property type="term" value="P:polysaccharide biosynthetic process"/>
    <property type="evidence" value="ECO:0007669"/>
    <property type="project" value="TreeGrafter"/>
</dbReference>
<keyword evidence="1" id="KW-0812">Transmembrane</keyword>
<keyword evidence="1" id="KW-0472">Membrane</keyword>
<reference evidence="3 4" key="1">
    <citation type="submission" date="2018-07" db="EMBL/GenBank/DDBJ databases">
        <title>a novel species of Sphingomonas isolated from the rhizosphere soil of Araceae plant.</title>
        <authorList>
            <person name="Zhiyong W."/>
            <person name="Qinglan Z."/>
            <person name="Zhiwei F."/>
            <person name="Ding X."/>
            <person name="Gejiao W."/>
            <person name="Shixue Z."/>
        </authorList>
    </citation>
    <scope>NUCLEOTIDE SEQUENCE [LARGE SCALE GENOMIC DNA]</scope>
    <source>
        <strain evidence="3 4">WZY 27</strain>
    </source>
</reference>
<keyword evidence="3" id="KW-0808">Transferase</keyword>
<dbReference type="Proteomes" id="UP000253918">
    <property type="component" value="Unassembled WGS sequence"/>
</dbReference>
<feature type="transmembrane region" description="Helical" evidence="1">
    <location>
        <begin position="92"/>
        <end position="114"/>
    </location>
</feature>
<dbReference type="GO" id="GO:0016747">
    <property type="term" value="F:acyltransferase activity, transferring groups other than amino-acyl groups"/>
    <property type="evidence" value="ECO:0007669"/>
    <property type="project" value="InterPro"/>
</dbReference>
<dbReference type="EMBL" id="QQNB01000002">
    <property type="protein sequence ID" value="RDE05302.1"/>
    <property type="molecule type" value="Genomic_DNA"/>
</dbReference>
<keyword evidence="3" id="KW-0012">Acyltransferase</keyword>
<keyword evidence="4" id="KW-1185">Reference proteome</keyword>
<accession>A0A369VW57</accession>
<dbReference type="RefSeq" id="WP_114687373.1">
    <property type="nucleotide sequence ID" value="NZ_QQNB01000002.1"/>
</dbReference>
<comment type="caution">
    <text evidence="3">The sequence shown here is derived from an EMBL/GenBank/DDBJ whole genome shotgun (WGS) entry which is preliminary data.</text>
</comment>
<dbReference type="AlphaFoldDB" id="A0A369VW57"/>
<dbReference type="InterPro" id="IPR002656">
    <property type="entry name" value="Acyl_transf_3_dom"/>
</dbReference>
<feature type="transmembrane region" description="Helical" evidence="1">
    <location>
        <begin position="166"/>
        <end position="190"/>
    </location>
</feature>
<feature type="transmembrane region" description="Helical" evidence="1">
    <location>
        <begin position="134"/>
        <end position="154"/>
    </location>
</feature>
<protein>
    <submittedName>
        <fullName evidence="3">Acyltransferase</fullName>
    </submittedName>
</protein>
<evidence type="ECO:0000313" key="4">
    <source>
        <dbReference type="Proteomes" id="UP000253918"/>
    </source>
</evidence>
<dbReference type="InterPro" id="IPR050879">
    <property type="entry name" value="Acyltransferase_3"/>
</dbReference>
<feature type="transmembrane region" description="Helical" evidence="1">
    <location>
        <begin position="58"/>
        <end position="80"/>
    </location>
</feature>
<organism evidence="3 4">
    <name type="scientific">Sphingomonas aracearum</name>
    <dbReference type="NCBI Taxonomy" id="2283317"/>
    <lineage>
        <taxon>Bacteria</taxon>
        <taxon>Pseudomonadati</taxon>
        <taxon>Pseudomonadota</taxon>
        <taxon>Alphaproteobacteria</taxon>
        <taxon>Sphingomonadales</taxon>
        <taxon>Sphingomonadaceae</taxon>
        <taxon>Sphingomonas</taxon>
    </lineage>
</organism>
<feature type="transmembrane region" description="Helical" evidence="1">
    <location>
        <begin position="12"/>
        <end position="32"/>
    </location>
</feature>
<evidence type="ECO:0000313" key="3">
    <source>
        <dbReference type="EMBL" id="RDE05302.1"/>
    </source>
</evidence>
<name>A0A369VW57_9SPHN</name>
<evidence type="ECO:0000259" key="2">
    <source>
        <dbReference type="Pfam" id="PF01757"/>
    </source>
</evidence>
<dbReference type="Pfam" id="PF01757">
    <property type="entry name" value="Acyl_transf_3"/>
    <property type="match status" value="1"/>
</dbReference>
<dbReference type="OrthoDB" id="9807745at2"/>
<dbReference type="PANTHER" id="PTHR23028:SF131">
    <property type="entry name" value="BLR2367 PROTEIN"/>
    <property type="match status" value="1"/>
</dbReference>
<feature type="domain" description="Acyltransferase 3" evidence="2">
    <location>
        <begin position="13"/>
        <end position="214"/>
    </location>
</feature>
<dbReference type="GO" id="GO:0016020">
    <property type="term" value="C:membrane"/>
    <property type="evidence" value="ECO:0007669"/>
    <property type="project" value="TreeGrafter"/>
</dbReference>
<proteinExistence type="predicted"/>
<evidence type="ECO:0000256" key="1">
    <source>
        <dbReference type="SAM" id="Phobius"/>
    </source>
</evidence>